<evidence type="ECO:0000313" key="1">
    <source>
        <dbReference type="EMBL" id="NJB68795.1"/>
    </source>
</evidence>
<name>A0A846QTJ5_9BACT</name>
<evidence type="ECO:0000313" key="2">
    <source>
        <dbReference type="Proteomes" id="UP000580856"/>
    </source>
</evidence>
<reference evidence="1 2" key="1">
    <citation type="submission" date="2020-03" db="EMBL/GenBank/DDBJ databases">
        <title>Genomic Encyclopedia of Type Strains, Phase IV (KMG-IV): sequencing the most valuable type-strain genomes for metagenomic binning, comparative biology and taxonomic classification.</title>
        <authorList>
            <person name="Goeker M."/>
        </authorList>
    </citation>
    <scope>NUCLEOTIDE SEQUENCE [LARGE SCALE GENOMIC DNA]</scope>
    <source>
        <strain evidence="1 2">DSM 24233</strain>
    </source>
</reference>
<dbReference type="RefSeq" id="WP_167941833.1">
    <property type="nucleotide sequence ID" value="NZ_JAATJA010000002.1"/>
</dbReference>
<proteinExistence type="predicted"/>
<dbReference type="Proteomes" id="UP000580856">
    <property type="component" value="Unassembled WGS sequence"/>
</dbReference>
<comment type="caution">
    <text evidence="1">The sequence shown here is derived from an EMBL/GenBank/DDBJ whole genome shotgun (WGS) entry which is preliminary data.</text>
</comment>
<protein>
    <submittedName>
        <fullName evidence="1">Uncharacterized protein</fullName>
    </submittedName>
</protein>
<sequence>MLKDYTQTLDRLQMGLGRAYMRSPSILGIPGMSIAVKIDPNYYLAVMPAFIHRMAEWGGMFPDTAEDALMRTGNLITSGPDRDYLLELGVVWGIPPVTKRIRCALVLAEFVDRALRLHGRRAAPLPVADLRVIAADRERVDSFLDDKTPLDKTAFSSQI</sequence>
<dbReference type="EMBL" id="JAATJA010000002">
    <property type="protein sequence ID" value="NJB68795.1"/>
    <property type="molecule type" value="Genomic_DNA"/>
</dbReference>
<dbReference type="AlphaFoldDB" id="A0A846QTJ5"/>
<accession>A0A846QTJ5</accession>
<keyword evidence="2" id="KW-1185">Reference proteome</keyword>
<organism evidence="1 2">
    <name type="scientific">Desulfobaculum xiamenense</name>
    <dbReference type="NCBI Taxonomy" id="995050"/>
    <lineage>
        <taxon>Bacteria</taxon>
        <taxon>Pseudomonadati</taxon>
        <taxon>Thermodesulfobacteriota</taxon>
        <taxon>Desulfovibrionia</taxon>
        <taxon>Desulfovibrionales</taxon>
        <taxon>Desulfovibrionaceae</taxon>
        <taxon>Desulfobaculum</taxon>
    </lineage>
</organism>
<gene>
    <name evidence="1" type="ORF">GGQ74_002468</name>
</gene>